<organism evidence="2 3">
    <name type="scientific">Hypocrea virens (strain Gv29-8 / FGSC 10586)</name>
    <name type="common">Gliocladium virens</name>
    <name type="synonym">Trichoderma virens</name>
    <dbReference type="NCBI Taxonomy" id="413071"/>
    <lineage>
        <taxon>Eukaryota</taxon>
        <taxon>Fungi</taxon>
        <taxon>Dikarya</taxon>
        <taxon>Ascomycota</taxon>
        <taxon>Pezizomycotina</taxon>
        <taxon>Sordariomycetes</taxon>
        <taxon>Hypocreomycetidae</taxon>
        <taxon>Hypocreales</taxon>
        <taxon>Hypocreaceae</taxon>
        <taxon>Trichoderma</taxon>
    </lineage>
</organism>
<dbReference type="InterPro" id="IPR023213">
    <property type="entry name" value="CAT-like_dom_sf"/>
</dbReference>
<dbReference type="InterPro" id="IPR050317">
    <property type="entry name" value="Plant_Fungal_Acyltransferase"/>
</dbReference>
<keyword evidence="3" id="KW-1185">Reference proteome</keyword>
<dbReference type="Gene3D" id="3.30.559.10">
    <property type="entry name" value="Chloramphenicol acetyltransferase-like domain"/>
    <property type="match status" value="2"/>
</dbReference>
<dbReference type="OrthoDB" id="1862401at2759"/>
<dbReference type="Pfam" id="PF02458">
    <property type="entry name" value="Transferase"/>
    <property type="match status" value="1"/>
</dbReference>
<dbReference type="OMA" id="ILPRMYF"/>
<dbReference type="EMBL" id="ABDF02000067">
    <property type="protein sequence ID" value="EHK21651.1"/>
    <property type="molecule type" value="Genomic_DNA"/>
</dbReference>
<protein>
    <submittedName>
        <fullName evidence="2">Uncharacterized protein</fullName>
    </submittedName>
</protein>
<dbReference type="PANTHER" id="PTHR31642">
    <property type="entry name" value="TRICHOTHECENE 3-O-ACETYLTRANSFERASE"/>
    <property type="match status" value="1"/>
</dbReference>
<dbReference type="PANTHER" id="PTHR31642:SF270">
    <property type="entry name" value="O-ACYLTRANSFERASE AUSQ"/>
    <property type="match status" value="1"/>
</dbReference>
<gene>
    <name evidence="2" type="ORF">TRIVIDRAFT_52973</name>
</gene>
<comment type="caution">
    <text evidence="2">The sequence shown here is derived from an EMBL/GenBank/DDBJ whole genome shotgun (WGS) entry which is preliminary data.</text>
</comment>
<dbReference type="RefSeq" id="XP_013955844.1">
    <property type="nucleotide sequence ID" value="XM_014100369.1"/>
</dbReference>
<dbReference type="eggNOG" id="ENOG502RX3N">
    <property type="taxonomic scope" value="Eukaryota"/>
</dbReference>
<dbReference type="HOGENOM" id="CLU_026450_1_1_1"/>
<evidence type="ECO:0000313" key="2">
    <source>
        <dbReference type="EMBL" id="EHK21651.1"/>
    </source>
</evidence>
<reference evidence="2 3" key="1">
    <citation type="journal article" date="2011" name="Genome Biol.">
        <title>Comparative genome sequence analysis underscores mycoparasitism as the ancestral life style of Trichoderma.</title>
        <authorList>
            <person name="Kubicek C.P."/>
            <person name="Herrera-Estrella A."/>
            <person name="Seidl-Seiboth V."/>
            <person name="Martinez D.A."/>
            <person name="Druzhinina I.S."/>
            <person name="Thon M."/>
            <person name="Zeilinger S."/>
            <person name="Casas-Flores S."/>
            <person name="Horwitz B.A."/>
            <person name="Mukherjee P.K."/>
            <person name="Mukherjee M."/>
            <person name="Kredics L."/>
            <person name="Alcaraz L.D."/>
            <person name="Aerts A."/>
            <person name="Antal Z."/>
            <person name="Atanasova L."/>
            <person name="Cervantes-Badillo M.G."/>
            <person name="Challacombe J."/>
            <person name="Chertkov O."/>
            <person name="McCluskey K."/>
            <person name="Coulpier F."/>
            <person name="Deshpande N."/>
            <person name="von Doehren H."/>
            <person name="Ebbole D.J."/>
            <person name="Esquivel-Naranjo E.U."/>
            <person name="Fekete E."/>
            <person name="Flipphi M."/>
            <person name="Glaser F."/>
            <person name="Gomez-Rodriguez E.Y."/>
            <person name="Gruber S."/>
            <person name="Han C."/>
            <person name="Henrissat B."/>
            <person name="Hermosa R."/>
            <person name="Hernandez-Onate M."/>
            <person name="Karaffa L."/>
            <person name="Kosti I."/>
            <person name="Le Crom S."/>
            <person name="Lindquist E."/>
            <person name="Lucas S."/>
            <person name="Luebeck M."/>
            <person name="Luebeck P.S."/>
            <person name="Margeot A."/>
            <person name="Metz B."/>
            <person name="Misra M."/>
            <person name="Nevalainen H."/>
            <person name="Omann M."/>
            <person name="Packer N."/>
            <person name="Perrone G."/>
            <person name="Uresti-Rivera E.E."/>
            <person name="Salamov A."/>
            <person name="Schmoll M."/>
            <person name="Seiboth B."/>
            <person name="Shapiro H."/>
            <person name="Sukno S."/>
            <person name="Tamayo-Ramos J.A."/>
            <person name="Tisch D."/>
            <person name="Wiest A."/>
            <person name="Wilkinson H.H."/>
            <person name="Zhang M."/>
            <person name="Coutinho P.M."/>
            <person name="Kenerley C.M."/>
            <person name="Monte E."/>
            <person name="Baker S.E."/>
            <person name="Grigoriev I.V."/>
        </authorList>
    </citation>
    <scope>NUCLEOTIDE SEQUENCE [LARGE SCALE GENOMIC DNA]</scope>
    <source>
        <strain evidence="3">Gv29-8 / FGSC 10586</strain>
    </source>
</reference>
<dbReference type="GeneID" id="25795261"/>
<sequence length="468" mass="52665">MDWEYLSPLDQILPRMYFGEILCFPSTDPNFFSILQHGLRKVAAIVPHLTSFVVDDDTRPGNIRLEHKRDAIDNILVYGQDSPEEILDYDTLKRTSFPIFPQSSLFYPHIPDVPPVAPWPVIRAEVTRVRGGFMLVVLVHHCVFDGLALSELLGMWATSCARGALGQPLEISQARLNRRLLQGEDSKRVHPQPADISRVINRLFSLSQTISLFTQSFNQILTKPPQPSWPITLYRLPYHKLRGLKQTMNKFASSLGVQFLSTNDVVSALIWSCATMAMSTPSQRLSLISHCSTGVSVNIRSRIQPRLPDDFLGCAFGVAYINMARRKLCAATEETSFESLARVAAAIRHGVDGITNNKMKEIINYVDSQEDSRKLQWRPKKLNQFYITSWANQRIYDADWGPQIGKCEALRVAQIALAPMCVILPSRVGVGSKGGKCGDVELIVSLESLHMERLRKLKLMGMFAEIIQ</sequence>
<accession>G9MV65</accession>
<dbReference type="GO" id="GO:0016747">
    <property type="term" value="F:acyltransferase activity, transferring groups other than amino-acyl groups"/>
    <property type="evidence" value="ECO:0007669"/>
    <property type="project" value="TreeGrafter"/>
</dbReference>
<dbReference type="Proteomes" id="UP000007115">
    <property type="component" value="Unassembled WGS sequence"/>
</dbReference>
<name>G9MV65_HYPVG</name>
<evidence type="ECO:0000313" key="3">
    <source>
        <dbReference type="Proteomes" id="UP000007115"/>
    </source>
</evidence>
<dbReference type="AlphaFoldDB" id="G9MV65"/>
<proteinExistence type="predicted"/>
<dbReference type="STRING" id="413071.G9MV65"/>
<dbReference type="InParanoid" id="G9MV65"/>
<evidence type="ECO:0000256" key="1">
    <source>
        <dbReference type="ARBA" id="ARBA00022679"/>
    </source>
</evidence>
<dbReference type="VEuPathDB" id="FungiDB:TRIVIDRAFT_52973"/>
<keyword evidence="1" id="KW-0808">Transferase</keyword>